<dbReference type="Proteomes" id="UP001499915">
    <property type="component" value="Unassembled WGS sequence"/>
</dbReference>
<feature type="domain" description="ABC-type transport auxiliary lipoprotein component" evidence="2">
    <location>
        <begin position="43"/>
        <end position="194"/>
    </location>
</feature>
<feature type="chain" id="PRO_5047316521" description="ABC-type transport auxiliary lipoprotein component domain-containing protein" evidence="1">
    <location>
        <begin position="31"/>
        <end position="209"/>
    </location>
</feature>
<comment type="caution">
    <text evidence="3">The sequence shown here is derived from an EMBL/GenBank/DDBJ whole genome shotgun (WGS) entry which is preliminary data.</text>
</comment>
<sequence length="209" mass="23079">MLSMLRRAGKVTLVLGLGLALSACSLLPAAKPVQSWTLTPDLTTTGKAVQVTDLRVLRPQTQDLLSGSYLLVVPEGQPVSVYKGARWSASIPNLWRDYLVTALQQDSRFARISSDEVRVAARHELVSRLDAFQSEYRNGQPVVVMRGYLQLVDADSRAILAERALELSQPAKGKEVAEVVEAFSELMATSTREIENWLLDVQQVDQSSR</sequence>
<reference evidence="3 4" key="1">
    <citation type="journal article" date="2019" name="Int. J. Syst. Evol. Microbiol.">
        <title>The Global Catalogue of Microorganisms (GCM) 10K type strain sequencing project: providing services to taxonomists for standard genome sequencing and annotation.</title>
        <authorList>
            <consortium name="The Broad Institute Genomics Platform"/>
            <consortium name="The Broad Institute Genome Sequencing Center for Infectious Disease"/>
            <person name="Wu L."/>
            <person name="Ma J."/>
        </authorList>
    </citation>
    <scope>NUCLEOTIDE SEQUENCE [LARGE SCALE GENOMIC DNA]</scope>
    <source>
        <strain evidence="3 4">JCM 15134</strain>
    </source>
</reference>
<protein>
    <recommendedName>
        <fullName evidence="2">ABC-type transport auxiliary lipoprotein component domain-containing protein</fullName>
    </recommendedName>
</protein>
<name>A0ABN1I7A9_9GAMM</name>
<evidence type="ECO:0000256" key="1">
    <source>
        <dbReference type="SAM" id="SignalP"/>
    </source>
</evidence>
<keyword evidence="4" id="KW-1185">Reference proteome</keyword>
<dbReference type="PROSITE" id="PS51257">
    <property type="entry name" value="PROKAR_LIPOPROTEIN"/>
    <property type="match status" value="1"/>
</dbReference>
<dbReference type="SUPFAM" id="SSF159594">
    <property type="entry name" value="XCC0632-like"/>
    <property type="match status" value="1"/>
</dbReference>
<dbReference type="Pfam" id="PF03886">
    <property type="entry name" value="ABC_trans_aux"/>
    <property type="match status" value="1"/>
</dbReference>
<evidence type="ECO:0000313" key="4">
    <source>
        <dbReference type="Proteomes" id="UP001499915"/>
    </source>
</evidence>
<keyword evidence="1" id="KW-0732">Signal</keyword>
<dbReference type="Gene3D" id="3.40.50.10610">
    <property type="entry name" value="ABC-type transport auxiliary lipoprotein component"/>
    <property type="match status" value="1"/>
</dbReference>
<accession>A0ABN1I7A9</accession>
<evidence type="ECO:0000259" key="2">
    <source>
        <dbReference type="Pfam" id="PF03886"/>
    </source>
</evidence>
<dbReference type="InterPro" id="IPR005586">
    <property type="entry name" value="ABC_trans_aux"/>
</dbReference>
<feature type="signal peptide" evidence="1">
    <location>
        <begin position="1"/>
        <end position="30"/>
    </location>
</feature>
<proteinExistence type="predicted"/>
<gene>
    <name evidence="3" type="ORF">GCM10009104_22310</name>
</gene>
<evidence type="ECO:0000313" key="3">
    <source>
        <dbReference type="EMBL" id="GAA0694387.1"/>
    </source>
</evidence>
<dbReference type="EMBL" id="BAAAET010000003">
    <property type="protein sequence ID" value="GAA0694387.1"/>
    <property type="molecule type" value="Genomic_DNA"/>
</dbReference>
<organism evidence="3 4">
    <name type="scientific">Marinobacterium maritimum</name>
    <dbReference type="NCBI Taxonomy" id="500162"/>
    <lineage>
        <taxon>Bacteria</taxon>
        <taxon>Pseudomonadati</taxon>
        <taxon>Pseudomonadota</taxon>
        <taxon>Gammaproteobacteria</taxon>
        <taxon>Oceanospirillales</taxon>
        <taxon>Oceanospirillaceae</taxon>
        <taxon>Marinobacterium</taxon>
    </lineage>
</organism>